<dbReference type="Gene3D" id="2.60.120.920">
    <property type="match status" value="1"/>
</dbReference>
<dbReference type="InterPro" id="IPR001841">
    <property type="entry name" value="Znf_RING"/>
</dbReference>
<evidence type="ECO:0000259" key="9">
    <source>
        <dbReference type="PROSITE" id="PS50119"/>
    </source>
</evidence>
<gene>
    <name evidence="11" type="primary">TRIM16</name>
    <name evidence="11" type="ORF">AMEX_G16733</name>
</gene>
<evidence type="ECO:0000313" key="12">
    <source>
        <dbReference type="Proteomes" id="UP000752171"/>
    </source>
</evidence>
<dbReference type="InterPro" id="IPR058030">
    <property type="entry name" value="TRIM8/14/16/25/29/45/65_CC"/>
</dbReference>
<name>A0A8T2LFN2_ASTMX</name>
<dbReference type="CDD" id="cd19769">
    <property type="entry name" value="Bbox2_TRIM16-like"/>
    <property type="match status" value="1"/>
</dbReference>
<evidence type="ECO:0000256" key="5">
    <source>
        <dbReference type="ARBA" id="ARBA00022859"/>
    </source>
</evidence>
<dbReference type="PRINTS" id="PR01407">
    <property type="entry name" value="BUTYPHLNCDUF"/>
</dbReference>
<dbReference type="Pfam" id="PF13765">
    <property type="entry name" value="PRY"/>
    <property type="match status" value="1"/>
</dbReference>
<dbReference type="InterPro" id="IPR001870">
    <property type="entry name" value="B30.2/SPRY"/>
</dbReference>
<dbReference type="PROSITE" id="PS00518">
    <property type="entry name" value="ZF_RING_1"/>
    <property type="match status" value="1"/>
</dbReference>
<dbReference type="InterPro" id="IPR013083">
    <property type="entry name" value="Znf_RING/FYVE/PHD"/>
</dbReference>
<dbReference type="InterPro" id="IPR043136">
    <property type="entry name" value="B30.2/SPRY_sf"/>
</dbReference>
<dbReference type="Pfam" id="PF00643">
    <property type="entry name" value="zf-B_box"/>
    <property type="match status" value="1"/>
</dbReference>
<comment type="caution">
    <text evidence="11">The sequence shown here is derived from an EMBL/GenBank/DDBJ whole genome shotgun (WGS) entry which is preliminary data.</text>
</comment>
<dbReference type="Gene3D" id="3.30.160.60">
    <property type="entry name" value="Classic Zinc Finger"/>
    <property type="match status" value="1"/>
</dbReference>
<dbReference type="SUPFAM" id="SSF57845">
    <property type="entry name" value="B-box zinc-binding domain"/>
    <property type="match status" value="1"/>
</dbReference>
<evidence type="ECO:0000313" key="11">
    <source>
        <dbReference type="EMBL" id="KAG9269677.1"/>
    </source>
</evidence>
<protein>
    <submittedName>
        <fullName evidence="11">E3 ubiquitin-protein ligase TRIM39-like</fullName>
    </submittedName>
</protein>
<accession>A0A8T2LFN2</accession>
<dbReference type="SMART" id="SM00449">
    <property type="entry name" value="SPRY"/>
    <property type="match status" value="1"/>
</dbReference>
<dbReference type="InterPro" id="IPR051051">
    <property type="entry name" value="E3_ubiq-ligase_TRIM/RNF"/>
</dbReference>
<keyword evidence="2" id="KW-0479">Metal-binding</keyword>
<dbReference type="InterPro" id="IPR003879">
    <property type="entry name" value="Butyrophylin_SPRY"/>
</dbReference>
<dbReference type="InterPro" id="IPR013320">
    <property type="entry name" value="ConA-like_dom_sf"/>
</dbReference>
<keyword evidence="1" id="KW-0399">Innate immunity</keyword>
<dbReference type="GO" id="GO:0045087">
    <property type="term" value="P:innate immune response"/>
    <property type="evidence" value="ECO:0007669"/>
    <property type="project" value="UniProtKB-KW"/>
</dbReference>
<dbReference type="PROSITE" id="PS50188">
    <property type="entry name" value="B302_SPRY"/>
    <property type="match status" value="1"/>
</dbReference>
<keyword evidence="5" id="KW-0391">Immunity</keyword>
<feature type="coiled-coil region" evidence="7">
    <location>
        <begin position="194"/>
        <end position="236"/>
    </location>
</feature>
<dbReference type="SUPFAM" id="SSF49899">
    <property type="entry name" value="Concanavalin A-like lectins/glucanases"/>
    <property type="match status" value="1"/>
</dbReference>
<evidence type="ECO:0000259" key="10">
    <source>
        <dbReference type="PROSITE" id="PS50188"/>
    </source>
</evidence>
<dbReference type="Gene3D" id="3.30.40.10">
    <property type="entry name" value="Zinc/RING finger domain, C3HC4 (zinc finger)"/>
    <property type="match status" value="1"/>
</dbReference>
<keyword evidence="3 6" id="KW-0863">Zinc-finger</keyword>
<dbReference type="PROSITE" id="PS50089">
    <property type="entry name" value="ZF_RING_2"/>
    <property type="match status" value="1"/>
</dbReference>
<keyword evidence="7" id="KW-0175">Coiled coil</keyword>
<feature type="domain" description="RING-type" evidence="8">
    <location>
        <begin position="3"/>
        <end position="46"/>
    </location>
</feature>
<dbReference type="SMART" id="SM00184">
    <property type="entry name" value="RING"/>
    <property type="match status" value="1"/>
</dbReference>
<dbReference type="Pfam" id="PF15227">
    <property type="entry name" value="zf-C3HC4_4"/>
    <property type="match status" value="1"/>
</dbReference>
<dbReference type="GO" id="GO:0008270">
    <property type="term" value="F:zinc ion binding"/>
    <property type="evidence" value="ECO:0007669"/>
    <property type="project" value="UniProtKB-KW"/>
</dbReference>
<dbReference type="Pfam" id="PF25600">
    <property type="entry name" value="TRIM_CC"/>
    <property type="match status" value="1"/>
</dbReference>
<dbReference type="EMBL" id="JAICCE010000013">
    <property type="protein sequence ID" value="KAG9269677.1"/>
    <property type="molecule type" value="Genomic_DNA"/>
</dbReference>
<dbReference type="AlphaFoldDB" id="A0A8T2LFN2"/>
<evidence type="ECO:0000256" key="1">
    <source>
        <dbReference type="ARBA" id="ARBA00022588"/>
    </source>
</evidence>
<evidence type="ECO:0000256" key="7">
    <source>
        <dbReference type="SAM" id="Coils"/>
    </source>
</evidence>
<dbReference type="GO" id="GO:0005737">
    <property type="term" value="C:cytoplasm"/>
    <property type="evidence" value="ECO:0007669"/>
    <property type="project" value="UniProtKB-ARBA"/>
</dbReference>
<dbReference type="OrthoDB" id="6270329at2759"/>
<dbReference type="Pfam" id="PF00622">
    <property type="entry name" value="SPRY"/>
    <property type="match status" value="1"/>
</dbReference>
<sequence length="556" mass="64235">MKCCICEVFLKQPTTLPCGHNFCLDCITREKEEMIYEENFSCPKCSMTFETNPELTSYKTMKSVRSKVQCGSTDNSAQTSVVAELKGKLGQTKAKEDPQVPLCPRHKKILQLYCIEDKKCVCEECTEHRSHDITPADKERKEREKKVEKIHRKARREIHERELILQKISQNFENIKSSSQSALEANQIQFTEMISSLERMMEDLNKTIKEKKKELLSQAQSEERQQRSAIQSLQETITDLESLSQIKEDIHYIKKSESIICRQEERDTVLNHVNDNISFEFVKKALEHLKLALKDECELAVDIIQDKVRNVQVVNSSQEMQKTIHPTTRLQRSNTDVSGLRPHTERQRFYTDYSEIIPHNEWRPKRRQDFLKIACPLTLDPNTAHPNLSISDDNTKMTVSSIKIKKKNVSAQRFDSWAQVLCKEDLRGGRFYWEVEWSGMGASIGVVREDFPRNGAGLQCGLGRNPNSWCLQCSNTTHYVWHNNNQIVIPAKVVTPRIGLCLDHTAGRLEFYAVSDKMTLLYSFPLEKGRYFYPAFGLGLDLQLHSSIRIPRLENS</sequence>
<dbReference type="SMART" id="SM00336">
    <property type="entry name" value="BBOX"/>
    <property type="match status" value="1"/>
</dbReference>
<evidence type="ECO:0000256" key="6">
    <source>
        <dbReference type="PROSITE-ProRule" id="PRU00024"/>
    </source>
</evidence>
<evidence type="ECO:0000256" key="2">
    <source>
        <dbReference type="ARBA" id="ARBA00022723"/>
    </source>
</evidence>
<dbReference type="InterPro" id="IPR003877">
    <property type="entry name" value="SPRY_dom"/>
</dbReference>
<feature type="domain" description="B30.2/SPRY" evidence="10">
    <location>
        <begin position="357"/>
        <end position="555"/>
    </location>
</feature>
<dbReference type="InterPro" id="IPR017907">
    <property type="entry name" value="Znf_RING_CS"/>
</dbReference>
<evidence type="ECO:0000256" key="4">
    <source>
        <dbReference type="ARBA" id="ARBA00022833"/>
    </source>
</evidence>
<evidence type="ECO:0000256" key="3">
    <source>
        <dbReference type="ARBA" id="ARBA00022771"/>
    </source>
</evidence>
<dbReference type="InterPro" id="IPR000315">
    <property type="entry name" value="Znf_B-box"/>
</dbReference>
<dbReference type="SMART" id="SM00589">
    <property type="entry name" value="PRY"/>
    <property type="match status" value="1"/>
</dbReference>
<dbReference type="SUPFAM" id="SSF57850">
    <property type="entry name" value="RING/U-box"/>
    <property type="match status" value="1"/>
</dbReference>
<evidence type="ECO:0000259" key="8">
    <source>
        <dbReference type="PROSITE" id="PS50089"/>
    </source>
</evidence>
<keyword evidence="4" id="KW-0862">Zinc</keyword>
<dbReference type="Proteomes" id="UP000752171">
    <property type="component" value="Unassembled WGS sequence"/>
</dbReference>
<dbReference type="InterPro" id="IPR006574">
    <property type="entry name" value="PRY"/>
</dbReference>
<reference evidence="11 12" key="1">
    <citation type="submission" date="2021-07" db="EMBL/GenBank/DDBJ databases">
        <authorList>
            <person name="Imarazene B."/>
            <person name="Zahm M."/>
            <person name="Klopp C."/>
            <person name="Cabau C."/>
            <person name="Beille S."/>
            <person name="Jouanno E."/>
            <person name="Castinel A."/>
            <person name="Lluch J."/>
            <person name="Gil L."/>
            <person name="Kuchtly C."/>
            <person name="Lopez Roques C."/>
            <person name="Donnadieu C."/>
            <person name="Parrinello H."/>
            <person name="Journot L."/>
            <person name="Du K."/>
            <person name="Schartl M."/>
            <person name="Retaux S."/>
            <person name="Guiguen Y."/>
        </authorList>
    </citation>
    <scope>NUCLEOTIDE SEQUENCE [LARGE SCALE GENOMIC DNA]</scope>
    <source>
        <strain evidence="11">Pach_M1</strain>
        <tissue evidence="11">Testis</tissue>
    </source>
</reference>
<feature type="domain" description="B box-type" evidence="9">
    <location>
        <begin position="98"/>
        <end position="131"/>
    </location>
</feature>
<dbReference type="PANTHER" id="PTHR25465:SF14">
    <property type="entry name" value="E3 UBIQUITIN-PROTEIN LIGASE TRIM65"/>
    <property type="match status" value="1"/>
</dbReference>
<proteinExistence type="predicted"/>
<dbReference type="PANTHER" id="PTHR25465">
    <property type="entry name" value="B-BOX DOMAIN CONTAINING"/>
    <property type="match status" value="1"/>
</dbReference>
<dbReference type="PROSITE" id="PS50119">
    <property type="entry name" value="ZF_BBOX"/>
    <property type="match status" value="1"/>
</dbReference>
<organism evidence="11 12">
    <name type="scientific">Astyanax mexicanus</name>
    <name type="common">Blind cave fish</name>
    <name type="synonym">Astyanax fasciatus mexicanus</name>
    <dbReference type="NCBI Taxonomy" id="7994"/>
    <lineage>
        <taxon>Eukaryota</taxon>
        <taxon>Metazoa</taxon>
        <taxon>Chordata</taxon>
        <taxon>Craniata</taxon>
        <taxon>Vertebrata</taxon>
        <taxon>Euteleostomi</taxon>
        <taxon>Actinopterygii</taxon>
        <taxon>Neopterygii</taxon>
        <taxon>Teleostei</taxon>
        <taxon>Ostariophysi</taxon>
        <taxon>Characiformes</taxon>
        <taxon>Characoidei</taxon>
        <taxon>Acestrorhamphidae</taxon>
        <taxon>Acestrorhamphinae</taxon>
        <taxon>Astyanax</taxon>
    </lineage>
</organism>